<feature type="transmembrane region" description="Helical" evidence="2">
    <location>
        <begin position="76"/>
        <end position="93"/>
    </location>
</feature>
<dbReference type="PANTHER" id="PTHR42736:SF1">
    <property type="entry name" value="PROTEIN-GLUTAMINE GAMMA-GLUTAMYLTRANSFERASE"/>
    <property type="match status" value="1"/>
</dbReference>
<dbReference type="InterPro" id="IPR021878">
    <property type="entry name" value="TgpA_N"/>
</dbReference>
<dbReference type="Pfam" id="PF01841">
    <property type="entry name" value="Transglut_core"/>
    <property type="match status" value="1"/>
</dbReference>
<feature type="transmembrane region" description="Helical" evidence="2">
    <location>
        <begin position="587"/>
        <end position="608"/>
    </location>
</feature>
<accession>A0A368TVM5</accession>
<feature type="transmembrane region" description="Helical" evidence="2">
    <location>
        <begin position="99"/>
        <end position="116"/>
    </location>
</feature>
<feature type="transmembrane region" description="Helical" evidence="2">
    <location>
        <begin position="123"/>
        <end position="141"/>
    </location>
</feature>
<keyword evidence="2" id="KW-1133">Transmembrane helix</keyword>
<dbReference type="SMART" id="SM00460">
    <property type="entry name" value="TGc"/>
    <property type="match status" value="1"/>
</dbReference>
<keyword evidence="2" id="KW-0472">Membrane</keyword>
<sequence length="719" mass="80028">MIGWQGRRHRHPPGVVVLADGHELGAVMLRQLFIGQCLVLALHLPWMPAWLVGLALVVAVWRYFQLRQRVPPAGRLVRLGGVALLLGALWLEYGALHGMDGLIGLLLGVYLLKLLETHDRRDARVVVVIGIIATGVAFLHYQGILMALGALMALAWLLQSLTWLAGAPDARRAWSETGWLLLFSAPLMVALFLAVPRLGPLWSMPQMDRASTGLTDEVSPGDIAQLSRSDARAFRVSFDGEEPATHERYWRVYTLSGTDGRRWFRAPPDELAATLGRSEEDFVRQAQRSPWVDEAAGAGRFRAELLLEPDSRPWLPSLGTPLASDSEQRYLADGTLERVTAQGSRSLLRLESSGAAPTNADPAGDAWNTLLPTRDNPRTRALGERLWQESGGDTHAFLAAIMAHFGESPFRYTLMPPRLGSRHRVDEFLFESRAGYCTHYASAAATLIRAAGLPARLVVGFLGGERHPDGYFTVRDYDAHAWVEVWLDGAWQRLDPTAAIAPGRIELGPQAVEGSAEAFLADSPFSSLRLRELAWANRLRLRWENLEYQWQRGVIGYQREAAREFMLRLGERLEAGYDWLGTHLRSAWAVAAWLGGTALALAGSAWLLRHALRQRRWRHESAMLGYLQCRLERLGLGPDPGETPAGHLRRVAPACGPAGEALRTVAEEYERLAYAPLNEVERSAGRRRLRKVIKEMRRRLPKRRYRAHRTGAAGDDVAS</sequence>
<dbReference type="AlphaFoldDB" id="A0A368TVM5"/>
<dbReference type="InterPro" id="IPR038765">
    <property type="entry name" value="Papain-like_cys_pep_sf"/>
</dbReference>
<keyword evidence="2" id="KW-0812">Transmembrane</keyword>
<gene>
    <name evidence="4" type="ORF">DU505_18100</name>
</gene>
<name>A0A368TVM5_9GAMM</name>
<keyword evidence="5" id="KW-1185">Reference proteome</keyword>
<evidence type="ECO:0000256" key="1">
    <source>
        <dbReference type="SAM" id="MobiDB-lite"/>
    </source>
</evidence>
<reference evidence="4 5" key="1">
    <citation type="submission" date="2018-07" db="EMBL/GenBank/DDBJ databases">
        <title>Halomonas montanilacus sp. nov., isolated from Lake Pengyan on Tibetan Plateau.</title>
        <authorList>
            <person name="Lu H."/>
            <person name="Xing P."/>
            <person name="Wu Q."/>
        </authorList>
    </citation>
    <scope>NUCLEOTIDE SEQUENCE [LARGE SCALE GENOMIC DNA]</scope>
    <source>
        <strain evidence="4 5">PYC7W</strain>
    </source>
</reference>
<dbReference type="InterPro" id="IPR052901">
    <property type="entry name" value="Bact_TGase-like"/>
</dbReference>
<evidence type="ECO:0000259" key="3">
    <source>
        <dbReference type="SMART" id="SM00460"/>
    </source>
</evidence>
<feature type="transmembrane region" description="Helical" evidence="2">
    <location>
        <begin position="147"/>
        <end position="167"/>
    </location>
</feature>
<proteinExistence type="predicted"/>
<comment type="caution">
    <text evidence="4">The sequence shown here is derived from an EMBL/GenBank/DDBJ whole genome shotgun (WGS) entry which is preliminary data.</text>
</comment>
<feature type="transmembrane region" description="Helical" evidence="2">
    <location>
        <begin position="46"/>
        <end position="64"/>
    </location>
</feature>
<dbReference type="SUPFAM" id="SSF54001">
    <property type="entry name" value="Cysteine proteinases"/>
    <property type="match status" value="1"/>
</dbReference>
<dbReference type="InterPro" id="IPR025403">
    <property type="entry name" value="TgpA-like_C"/>
</dbReference>
<dbReference type="Proteomes" id="UP000252405">
    <property type="component" value="Unassembled WGS sequence"/>
</dbReference>
<dbReference type="EMBL" id="QPII01000017">
    <property type="protein sequence ID" value="RCV87183.1"/>
    <property type="molecule type" value="Genomic_DNA"/>
</dbReference>
<organism evidence="4 5">
    <name type="scientific">Billgrantia montanilacus</name>
    <dbReference type="NCBI Taxonomy" id="2282305"/>
    <lineage>
        <taxon>Bacteria</taxon>
        <taxon>Pseudomonadati</taxon>
        <taxon>Pseudomonadota</taxon>
        <taxon>Gammaproteobacteria</taxon>
        <taxon>Oceanospirillales</taxon>
        <taxon>Halomonadaceae</taxon>
        <taxon>Billgrantia</taxon>
    </lineage>
</organism>
<dbReference type="PANTHER" id="PTHR42736">
    <property type="entry name" value="PROTEIN-GLUTAMINE GAMMA-GLUTAMYLTRANSFERASE"/>
    <property type="match status" value="1"/>
</dbReference>
<feature type="region of interest" description="Disordered" evidence="1">
    <location>
        <begin position="352"/>
        <end position="374"/>
    </location>
</feature>
<evidence type="ECO:0000256" key="2">
    <source>
        <dbReference type="SAM" id="Phobius"/>
    </source>
</evidence>
<dbReference type="OrthoDB" id="9804872at2"/>
<dbReference type="RefSeq" id="WP_114480397.1">
    <property type="nucleotide sequence ID" value="NZ_QPII01000017.1"/>
</dbReference>
<protein>
    <submittedName>
        <fullName evidence="4">DUF3488 domain-containing protein</fullName>
    </submittedName>
</protein>
<feature type="transmembrane region" description="Helical" evidence="2">
    <location>
        <begin position="179"/>
        <end position="199"/>
    </location>
</feature>
<dbReference type="Pfam" id="PF11992">
    <property type="entry name" value="TgpA_N"/>
    <property type="match status" value="1"/>
</dbReference>
<dbReference type="Pfam" id="PF13559">
    <property type="entry name" value="DUF4129"/>
    <property type="match status" value="1"/>
</dbReference>
<evidence type="ECO:0000313" key="5">
    <source>
        <dbReference type="Proteomes" id="UP000252405"/>
    </source>
</evidence>
<dbReference type="InterPro" id="IPR002931">
    <property type="entry name" value="Transglutaminase-like"/>
</dbReference>
<dbReference type="Gene3D" id="3.10.620.30">
    <property type="match status" value="1"/>
</dbReference>
<evidence type="ECO:0000313" key="4">
    <source>
        <dbReference type="EMBL" id="RCV87183.1"/>
    </source>
</evidence>
<feature type="domain" description="Transglutaminase-like" evidence="3">
    <location>
        <begin position="429"/>
        <end position="498"/>
    </location>
</feature>